<evidence type="ECO:0000313" key="3">
    <source>
        <dbReference type="EMBL" id="EED87751.1"/>
    </source>
</evidence>
<dbReference type="EMBL" id="CM000653">
    <property type="protein sequence ID" value="EED87751.1"/>
    <property type="molecule type" value="Genomic_DNA"/>
</dbReference>
<feature type="region of interest" description="Disordered" evidence="1">
    <location>
        <begin position="211"/>
        <end position="241"/>
    </location>
</feature>
<dbReference type="GO" id="GO:0005634">
    <property type="term" value="C:nucleus"/>
    <property type="evidence" value="ECO:0000318"/>
    <property type="project" value="GO_Central"/>
</dbReference>
<dbReference type="RefSeq" id="XP_002294971.1">
    <property type="nucleotide sequence ID" value="XM_002294935.1"/>
</dbReference>
<accession>B8LBJ9</accession>
<dbReference type="KEGG" id="tps:THAPSDRAFT_11666"/>
<dbReference type="EMBL" id="DS999415">
    <property type="protein sequence ID" value="EED87332.1"/>
    <property type="molecule type" value="Genomic_DNA"/>
</dbReference>
<proteinExistence type="predicted"/>
<dbReference type="KEGG" id="tps:THAPSDRAFT_24395"/>
<organism evidence="3 4">
    <name type="scientific">Thalassiosira pseudonana</name>
    <name type="common">Marine diatom</name>
    <name type="synonym">Cyclotella nana</name>
    <dbReference type="NCBI Taxonomy" id="35128"/>
    <lineage>
        <taxon>Eukaryota</taxon>
        <taxon>Sar</taxon>
        <taxon>Stramenopiles</taxon>
        <taxon>Ochrophyta</taxon>
        <taxon>Bacillariophyta</taxon>
        <taxon>Coscinodiscophyceae</taxon>
        <taxon>Thalassiosirophycidae</taxon>
        <taxon>Thalassiosirales</taxon>
        <taxon>Thalassiosiraceae</taxon>
        <taxon>Thalassiosira</taxon>
    </lineage>
</organism>
<accession>B8CF74</accession>
<feature type="region of interest" description="Disordered" evidence="1">
    <location>
        <begin position="50"/>
        <end position="133"/>
    </location>
</feature>
<reference evidence="3" key="3">
    <citation type="submission" date="2008-09" db="EMBL/GenBank/DDBJ databases">
        <authorList>
            <consortium name="Diatom Consortium"/>
            <person name="Grigoriev I."/>
            <person name="Grimwood J."/>
            <person name="Kuo A."/>
            <person name="Otillar R.P."/>
            <person name="Salamov A."/>
            <person name="Detter J.C."/>
            <person name="Schmutz J."/>
            <person name="Lindquist E."/>
            <person name="Shapiro H."/>
            <person name="Lucas S."/>
            <person name="Glavina del Rio T."/>
            <person name="Bruce D."/>
            <person name="Pitluck S."/>
            <person name="Rokhsar D."/>
            <person name="Armbrust V."/>
        </authorList>
    </citation>
    <scope>GENOME REANNOTATION</scope>
    <source>
        <strain evidence="3">CCMP1335</strain>
    </source>
</reference>
<feature type="region of interest" description="Disordered" evidence="1">
    <location>
        <begin position="495"/>
        <end position="521"/>
    </location>
</feature>
<dbReference type="OMA" id="RIWNTSE"/>
<sequence>MSTGAIAPSSAWVVCMEKGAMTHNSAKALVLSLLPGQRWRRVTMSGFRQGSSGYYGGGGGGRGGGYRGGGRGRHRHHPYRRDDYGGGRHNGNNNRRYDDRRDDHRRGGGRFSGGGGSNRGPRQPANRFTTETKSVDPQYAMMKQLTAMVAKMGDLGGAAEVASSNMTGGDTGGGGGGGGGVRPVVKAIGMNVSDLVDVLCGPSNAALFLRFGGSDDTPSQENEDTDNINEDDGMNNNTPKPKQINAATDAGPLATLLHSCATGLSLQTPSYAALTLGVEIKAPSETHGGFAGRCVELGMRCLGRDLDEALECKPVVVGGGDNVVVEKEREGERCTAERTGGFGNGSQIDAYYRAKYMLRYLAHLAKIGIVSSTTTSSSGGGEKEGSGQSLLELLHMLVQCANNAASTSDKFDDVEQRRAMGRVSRLLASLVLSCIPYALAKDGEDKGINSSALIELIDELENNVVGQMSAYSSDYEPGVGLCAILLKGELDDGAPAGAVEEEEEEEEDDEEGDDNGDLPAPCADTLQDLLRTVRKIVTRTSTSRFALLSDAPWCTLTMAAPSDGIDMDDGEKAMVPMVYSGEPLLLDLMGGEEKRCKSIPFLMALDGGSEEYVEMNCRLLDGIIYGRLAIFDAPPSADDDDSDEEEAAKESNPNLESYVKTYALVDRFFLSDAIRDVLMCHRPMVSDAGADRSNAKEVAEQIWAVSHLFLPPPPVEGGEEVDLSNSESCSKGIEYGIVETMLSLIVQSTPQGCGVPASSPLNQHLYLSRVLLELTKLKPSLVPRAIVLAISGMFQDFMPSLTPSARENLGLWLSFHLTNTDYQWPKAFWEHWAPYASCQRNSRGDFVTTALYSMASLSADGTLVVVKDCLPAGSPLIQSVFLNQGEGVPPSSTEQDLINRIWNTSEEPDTIRQFIISDELTESYDAIGDENDDNSMFHCSVWWRTGLVTRALFHPLTRERAMVARLTEKASSSDGMGMDDAIDDDVGETEDLQADLVDAIARFKPVMLAALARDADAYDSISSGKVDDDQLLLAGEVSILREFGNIVPQWDSITAAALVDCLMNTKVVSGLAVTTWALGEHVKSSTEISSQWWKFVSQAVRNVITQSLSSMEESSTDLGGGIGMIIDDSGANDEDANEVSARKLDEALKVTAPIIKYSVERACQVLAEGSSDKKIPLVGADISEGIKRLLSATLFHFHSLVMTPSTLGKGILTRSYVQMGFTGMDISGEKLAVICQMATSTCKGEQGKTLLQNLAATLEKLV</sequence>
<feature type="compositionally biased region" description="Gly residues" evidence="1">
    <location>
        <begin position="53"/>
        <end position="69"/>
    </location>
</feature>
<evidence type="ECO:0000313" key="4">
    <source>
        <dbReference type="Proteomes" id="UP000001449"/>
    </source>
</evidence>
<dbReference type="FunFam" id="1.25.40.180:FF:000196">
    <property type="entry name" value="Nuclear cap-binding protein subunit 1-like Protein"/>
    <property type="match status" value="1"/>
</dbReference>
<dbReference type="GO" id="GO:0000339">
    <property type="term" value="F:RNA cap binding"/>
    <property type="evidence" value="ECO:0000318"/>
    <property type="project" value="GO_Central"/>
</dbReference>
<dbReference type="GO" id="GO:0006406">
    <property type="term" value="P:mRNA export from nucleus"/>
    <property type="evidence" value="ECO:0007669"/>
    <property type="project" value="InterPro"/>
</dbReference>
<dbReference type="InterPro" id="IPR027159">
    <property type="entry name" value="CBP80"/>
</dbReference>
<dbReference type="GeneID" id="7444513"/>
<evidence type="ECO:0000256" key="1">
    <source>
        <dbReference type="SAM" id="MobiDB-lite"/>
    </source>
</evidence>
<dbReference type="PANTHER" id="PTHR12412">
    <property type="entry name" value="CAP BINDING PROTEIN"/>
    <property type="match status" value="1"/>
</dbReference>
<dbReference type="GO" id="GO:0000184">
    <property type="term" value="P:nuclear-transcribed mRNA catabolic process, nonsense-mediated decay"/>
    <property type="evidence" value="ECO:0000318"/>
    <property type="project" value="GO_Central"/>
</dbReference>
<dbReference type="eggNOG" id="ENOG502SM77">
    <property type="taxonomic scope" value="Eukaryota"/>
</dbReference>
<reference evidence="3 4" key="2">
    <citation type="journal article" date="2008" name="Nature">
        <title>The Phaeodactylum genome reveals the evolutionary history of diatom genomes.</title>
        <authorList>
            <person name="Bowler C."/>
            <person name="Allen A.E."/>
            <person name="Badger J.H."/>
            <person name="Grimwood J."/>
            <person name="Jabbari K."/>
            <person name="Kuo A."/>
            <person name="Maheswari U."/>
            <person name="Martens C."/>
            <person name="Maumus F."/>
            <person name="Otillar R.P."/>
            <person name="Rayko E."/>
            <person name="Salamov A."/>
            <person name="Vandepoele K."/>
            <person name="Beszteri B."/>
            <person name="Gruber A."/>
            <person name="Heijde M."/>
            <person name="Katinka M."/>
            <person name="Mock T."/>
            <person name="Valentin K."/>
            <person name="Verret F."/>
            <person name="Berges J.A."/>
            <person name="Brownlee C."/>
            <person name="Cadoret J.P."/>
            <person name="Chiovitti A."/>
            <person name="Choi C.J."/>
            <person name="Coesel S."/>
            <person name="De Martino A."/>
            <person name="Detter J.C."/>
            <person name="Durkin C."/>
            <person name="Falciatore A."/>
            <person name="Fournet J."/>
            <person name="Haruta M."/>
            <person name="Huysman M.J."/>
            <person name="Jenkins B.D."/>
            <person name="Jiroutova K."/>
            <person name="Jorgensen R.E."/>
            <person name="Joubert Y."/>
            <person name="Kaplan A."/>
            <person name="Kroger N."/>
            <person name="Kroth P.G."/>
            <person name="La Roche J."/>
            <person name="Lindquist E."/>
            <person name="Lommer M."/>
            <person name="Martin-Jezequel V."/>
            <person name="Lopez P.J."/>
            <person name="Lucas S."/>
            <person name="Mangogna M."/>
            <person name="McGinnis K."/>
            <person name="Medlin L.K."/>
            <person name="Montsant A."/>
            <person name="Oudot-Le Secq M.P."/>
            <person name="Napoli C."/>
            <person name="Obornik M."/>
            <person name="Parker M.S."/>
            <person name="Petit J.L."/>
            <person name="Porcel B.M."/>
            <person name="Poulsen N."/>
            <person name="Robison M."/>
            <person name="Rychlewski L."/>
            <person name="Rynearson T.A."/>
            <person name="Schmutz J."/>
            <person name="Shapiro H."/>
            <person name="Siaut M."/>
            <person name="Stanley M."/>
            <person name="Sussman M.R."/>
            <person name="Taylor A.R."/>
            <person name="Vardi A."/>
            <person name="von Dassow P."/>
            <person name="Vyverman W."/>
            <person name="Willis A."/>
            <person name="Wyrwicz L.S."/>
            <person name="Rokhsar D.S."/>
            <person name="Weissenbach J."/>
            <person name="Armbrust E.V."/>
            <person name="Green B.R."/>
            <person name="Van de Peer Y."/>
            <person name="Grigoriev I.V."/>
        </authorList>
    </citation>
    <scope>NUCLEOTIDE SEQUENCE [LARGE SCALE GENOMIC DNA]</scope>
    <source>
        <strain evidence="3">CCMP1335</strain>
    </source>
</reference>
<feature type="compositionally biased region" description="Acidic residues" evidence="1">
    <location>
        <begin position="221"/>
        <end position="233"/>
    </location>
</feature>
<dbReference type="SUPFAM" id="SSF48371">
    <property type="entry name" value="ARM repeat"/>
    <property type="match status" value="1"/>
</dbReference>
<dbReference type="HOGENOM" id="CLU_264799_0_0_1"/>
<protein>
    <recommendedName>
        <fullName evidence="5">Nuclear cap-binding protein subunit 1</fullName>
    </recommendedName>
</protein>
<dbReference type="AlphaFoldDB" id="B8CF74"/>
<feature type="compositionally biased region" description="Acidic residues" evidence="1">
    <location>
        <begin position="499"/>
        <end position="516"/>
    </location>
</feature>
<dbReference type="Proteomes" id="UP000001449">
    <property type="component" value="Chromosome 11"/>
</dbReference>
<dbReference type="GO" id="GO:0003729">
    <property type="term" value="F:mRNA binding"/>
    <property type="evidence" value="ECO:0000318"/>
    <property type="project" value="GO_Central"/>
</dbReference>
<dbReference type="GeneID" id="7443659"/>
<gene>
    <name evidence="3" type="ORF">THAPSDRAFT_11666</name>
    <name evidence="2" type="ORF">THAPSDRAFT_24395</name>
</gene>
<dbReference type="Gene3D" id="1.25.40.180">
    <property type="match status" value="2"/>
</dbReference>
<dbReference type="PaxDb" id="35128-Thaps11666"/>
<feature type="compositionally biased region" description="Basic and acidic residues" evidence="1">
    <location>
        <begin position="95"/>
        <end position="106"/>
    </location>
</feature>
<evidence type="ECO:0008006" key="5">
    <source>
        <dbReference type="Google" id="ProtNLM"/>
    </source>
</evidence>
<dbReference type="RefSeq" id="XP_002296636.1">
    <property type="nucleotide sequence ID" value="XM_002296600.1"/>
</dbReference>
<dbReference type="PANTHER" id="PTHR12412:SF2">
    <property type="entry name" value="NUCLEAR CAP-BINDING PROTEIN SUBUNIT 1"/>
    <property type="match status" value="1"/>
</dbReference>
<name>B8CF74_THAPS</name>
<dbReference type="InterPro" id="IPR016024">
    <property type="entry name" value="ARM-type_fold"/>
</dbReference>
<feature type="compositionally biased region" description="Gly residues" evidence="1">
    <location>
        <begin position="109"/>
        <end position="118"/>
    </location>
</feature>
<evidence type="ECO:0000313" key="2">
    <source>
        <dbReference type="EMBL" id="EED87332.1"/>
    </source>
</evidence>
<reference evidence="3 4" key="1">
    <citation type="journal article" date="2004" name="Science">
        <title>The genome of the diatom Thalassiosira pseudonana: ecology, evolution, and metabolism.</title>
        <authorList>
            <person name="Armbrust E.V."/>
            <person name="Berges J.A."/>
            <person name="Bowler C."/>
            <person name="Green B.R."/>
            <person name="Martinez D."/>
            <person name="Putnam N.H."/>
            <person name="Zhou S."/>
            <person name="Allen A.E."/>
            <person name="Apt K.E."/>
            <person name="Bechner M."/>
            <person name="Brzezinski M.A."/>
            <person name="Chaal B.K."/>
            <person name="Chiovitti A."/>
            <person name="Davis A.K."/>
            <person name="Demarest M.S."/>
            <person name="Detter J.C."/>
            <person name="Glavina T."/>
            <person name="Goodstein D."/>
            <person name="Hadi M.Z."/>
            <person name="Hellsten U."/>
            <person name="Hildebrand M."/>
            <person name="Jenkins B.D."/>
            <person name="Jurka J."/>
            <person name="Kapitonov V.V."/>
            <person name="Kroger N."/>
            <person name="Lau W.W."/>
            <person name="Lane T.W."/>
            <person name="Larimer F.W."/>
            <person name="Lippmeier J.C."/>
            <person name="Lucas S."/>
            <person name="Medina M."/>
            <person name="Montsant A."/>
            <person name="Obornik M."/>
            <person name="Parker M.S."/>
            <person name="Palenik B."/>
            <person name="Pazour G.J."/>
            <person name="Richardson P.M."/>
            <person name="Rynearson T.A."/>
            <person name="Saito M.A."/>
            <person name="Schwartz D.C."/>
            <person name="Thamatrakoln K."/>
            <person name="Valentin K."/>
            <person name="Vardi A."/>
            <person name="Wilkerson F.P."/>
            <person name="Rokhsar D.S."/>
        </authorList>
    </citation>
    <scope>NUCLEOTIDE SEQUENCE [LARGE SCALE GENOMIC DNA]</scope>
    <source>
        <strain evidence="3">CCMP1335</strain>
    </source>
</reference>
<dbReference type="GO" id="GO:0005846">
    <property type="term" value="C:nuclear cap binding complex"/>
    <property type="evidence" value="ECO:0000318"/>
    <property type="project" value="GO_Central"/>
</dbReference>
<dbReference type="Proteomes" id="UP000001449">
    <property type="component" value="Chromosome 22"/>
</dbReference>
<dbReference type="STRING" id="35128.B8CF74"/>
<keyword evidence="4" id="KW-1185">Reference proteome</keyword>
<feature type="compositionally biased region" description="Basic residues" evidence="1">
    <location>
        <begin position="70"/>
        <end position="79"/>
    </location>
</feature>